<comment type="caution">
    <text evidence="2">The sequence shown here is derived from an EMBL/GenBank/DDBJ whole genome shotgun (WGS) entry which is preliminary data.</text>
</comment>
<feature type="domain" description="Helicase ATP-binding" evidence="1">
    <location>
        <begin position="1"/>
        <end position="57"/>
    </location>
</feature>
<dbReference type="EMBL" id="BARU01018983">
    <property type="protein sequence ID" value="GAH61524.1"/>
    <property type="molecule type" value="Genomic_DNA"/>
</dbReference>
<dbReference type="SUPFAM" id="SSF52540">
    <property type="entry name" value="P-loop containing nucleoside triphosphate hydrolases"/>
    <property type="match status" value="1"/>
</dbReference>
<dbReference type="InterPro" id="IPR014001">
    <property type="entry name" value="Helicase_ATP-bd"/>
</dbReference>
<evidence type="ECO:0000313" key="2">
    <source>
        <dbReference type="EMBL" id="GAH61524.1"/>
    </source>
</evidence>
<dbReference type="Gene3D" id="3.40.50.300">
    <property type="entry name" value="P-loop containing nucleotide triphosphate hydrolases"/>
    <property type="match status" value="2"/>
</dbReference>
<protein>
    <recommendedName>
        <fullName evidence="1">Helicase ATP-binding domain-containing protein</fullName>
    </recommendedName>
</protein>
<feature type="non-terminal residue" evidence="2">
    <location>
        <position position="1"/>
    </location>
</feature>
<dbReference type="PANTHER" id="PTHR47396">
    <property type="entry name" value="TYPE I RESTRICTION ENZYME ECOKI R PROTEIN"/>
    <property type="match status" value="1"/>
</dbReference>
<dbReference type="InterPro" id="IPR006935">
    <property type="entry name" value="Helicase/UvrB_N"/>
</dbReference>
<accession>X1I614</accession>
<dbReference type="GO" id="GO:0003677">
    <property type="term" value="F:DNA binding"/>
    <property type="evidence" value="ECO:0007669"/>
    <property type="project" value="InterPro"/>
</dbReference>
<dbReference type="Pfam" id="PF04851">
    <property type="entry name" value="ResIII"/>
    <property type="match status" value="1"/>
</dbReference>
<dbReference type="InterPro" id="IPR027417">
    <property type="entry name" value="P-loop_NTPase"/>
</dbReference>
<dbReference type="PROSITE" id="PS51192">
    <property type="entry name" value="HELICASE_ATP_BIND_1"/>
    <property type="match status" value="1"/>
</dbReference>
<organism evidence="2">
    <name type="scientific">marine sediment metagenome</name>
    <dbReference type="NCBI Taxonomy" id="412755"/>
    <lineage>
        <taxon>unclassified sequences</taxon>
        <taxon>metagenomes</taxon>
        <taxon>ecological metagenomes</taxon>
    </lineage>
</organism>
<evidence type="ECO:0000259" key="1">
    <source>
        <dbReference type="PROSITE" id="PS51192"/>
    </source>
</evidence>
<dbReference type="AlphaFoldDB" id="X1I614"/>
<dbReference type="InterPro" id="IPR050742">
    <property type="entry name" value="Helicase_Restrict-Modif_Enz"/>
</dbReference>
<dbReference type="GO" id="GO:0005829">
    <property type="term" value="C:cytosol"/>
    <property type="evidence" value="ECO:0007669"/>
    <property type="project" value="TreeGrafter"/>
</dbReference>
<gene>
    <name evidence="2" type="ORF">S03H2_31320</name>
</gene>
<dbReference type="GO" id="GO:0016787">
    <property type="term" value="F:hydrolase activity"/>
    <property type="evidence" value="ECO:0007669"/>
    <property type="project" value="InterPro"/>
</dbReference>
<proteinExistence type="predicted"/>
<name>X1I614_9ZZZZ</name>
<dbReference type="PANTHER" id="PTHR47396:SF1">
    <property type="entry name" value="ATP-DEPENDENT HELICASE IRC3-RELATED"/>
    <property type="match status" value="1"/>
</dbReference>
<reference evidence="2" key="1">
    <citation type="journal article" date="2014" name="Front. Microbiol.">
        <title>High frequency of phylogenetically diverse reductive dehalogenase-homologous genes in deep subseafloor sedimentary metagenomes.</title>
        <authorList>
            <person name="Kawai M."/>
            <person name="Futagami T."/>
            <person name="Toyoda A."/>
            <person name="Takaki Y."/>
            <person name="Nishi S."/>
            <person name="Hori S."/>
            <person name="Arai W."/>
            <person name="Tsubouchi T."/>
            <person name="Morono Y."/>
            <person name="Uchiyama I."/>
            <person name="Ito T."/>
            <person name="Fujiyama A."/>
            <person name="Inagaki F."/>
            <person name="Takami H."/>
        </authorList>
    </citation>
    <scope>NUCLEOTIDE SEQUENCE</scope>
    <source>
        <strain evidence="2">Expedition CK06-06</strain>
    </source>
</reference>
<dbReference type="GO" id="GO:0005524">
    <property type="term" value="F:ATP binding"/>
    <property type="evidence" value="ECO:0007669"/>
    <property type="project" value="InterPro"/>
</dbReference>
<sequence length="168" mass="19737">AKLYPYLFIDEAHHIAAKKWKAFKKRFESNKILQFTATPFRNDDKPVGGKIIFNYPLKKAQKDGYLRPIRFSPVLEFDFKKADEVIANKAVEQLRDDSEKYNHILMARVNSIKRANEVFLIYKEKYPEFNPVQIHTGIKSPKTREKIRRKIINCDSRIVVCVDMLSFG</sequence>